<keyword evidence="3" id="KW-1185">Reference proteome</keyword>
<evidence type="ECO:0000313" key="2">
    <source>
        <dbReference type="EMBL" id="GGA06870.1"/>
    </source>
</evidence>
<proteinExistence type="predicted"/>
<feature type="region of interest" description="Disordered" evidence="1">
    <location>
        <begin position="1"/>
        <end position="57"/>
    </location>
</feature>
<reference evidence="2" key="1">
    <citation type="journal article" date="2014" name="Int. J. Syst. Evol. Microbiol.">
        <title>Complete genome sequence of Corynebacterium casei LMG S-19264T (=DSM 44701T), isolated from a smear-ripened cheese.</title>
        <authorList>
            <consortium name="US DOE Joint Genome Institute (JGI-PGF)"/>
            <person name="Walter F."/>
            <person name="Albersmeier A."/>
            <person name="Kalinowski J."/>
            <person name="Ruckert C."/>
        </authorList>
    </citation>
    <scope>NUCLEOTIDE SEQUENCE</scope>
    <source>
        <strain evidence="2">CGMCC 1.12785</strain>
    </source>
</reference>
<dbReference type="EMBL" id="BMFY01000003">
    <property type="protein sequence ID" value="GGA06870.1"/>
    <property type="molecule type" value="Genomic_DNA"/>
</dbReference>
<organism evidence="2 3">
    <name type="scientific">Sediminivirga luteola</name>
    <dbReference type="NCBI Taxonomy" id="1774748"/>
    <lineage>
        <taxon>Bacteria</taxon>
        <taxon>Bacillati</taxon>
        <taxon>Actinomycetota</taxon>
        <taxon>Actinomycetes</taxon>
        <taxon>Micrococcales</taxon>
        <taxon>Brevibacteriaceae</taxon>
        <taxon>Sediminivirga</taxon>
    </lineage>
</organism>
<feature type="compositionally biased region" description="Basic and acidic residues" evidence="1">
    <location>
        <begin position="32"/>
        <end position="46"/>
    </location>
</feature>
<dbReference type="Proteomes" id="UP000616114">
    <property type="component" value="Unassembled WGS sequence"/>
</dbReference>
<accession>A0A8J2TW36</accession>
<gene>
    <name evidence="2" type="ORF">GCM10011333_06960</name>
</gene>
<dbReference type="RefSeq" id="WP_242134948.1">
    <property type="nucleotide sequence ID" value="NZ_JAKGTP010000011.1"/>
</dbReference>
<reference evidence="2" key="2">
    <citation type="submission" date="2020-09" db="EMBL/GenBank/DDBJ databases">
        <authorList>
            <person name="Sun Q."/>
            <person name="Zhou Y."/>
        </authorList>
    </citation>
    <scope>NUCLEOTIDE SEQUENCE</scope>
    <source>
        <strain evidence="2">CGMCC 1.12785</strain>
    </source>
</reference>
<evidence type="ECO:0000313" key="3">
    <source>
        <dbReference type="Proteomes" id="UP000616114"/>
    </source>
</evidence>
<evidence type="ECO:0000256" key="1">
    <source>
        <dbReference type="SAM" id="MobiDB-lite"/>
    </source>
</evidence>
<comment type="caution">
    <text evidence="2">The sequence shown here is derived from an EMBL/GenBank/DDBJ whole genome shotgun (WGS) entry which is preliminary data.</text>
</comment>
<sequence>MAHTEKRSPYREMSKESAENRKRLTRLRRRTARETLKQHDYEKASQKEQGTQGWMTW</sequence>
<feature type="compositionally biased region" description="Polar residues" evidence="1">
    <location>
        <begin position="47"/>
        <end position="57"/>
    </location>
</feature>
<name>A0A8J2TW36_9MICO</name>
<protein>
    <submittedName>
        <fullName evidence="2">Uncharacterized protein</fullName>
    </submittedName>
</protein>
<feature type="compositionally biased region" description="Basic and acidic residues" evidence="1">
    <location>
        <begin position="1"/>
        <end position="22"/>
    </location>
</feature>
<dbReference type="AlphaFoldDB" id="A0A8J2TW36"/>